<feature type="domain" description="Fatty acyl-CoA reductase C-terminal" evidence="5">
    <location>
        <begin position="268"/>
        <end position="360"/>
    </location>
</feature>
<evidence type="ECO:0000256" key="1">
    <source>
        <dbReference type="ARBA" id="ARBA00005928"/>
    </source>
</evidence>
<evidence type="ECO:0000313" key="8">
    <source>
        <dbReference type="Proteomes" id="UP000037510"/>
    </source>
</evidence>
<evidence type="ECO:0000256" key="2">
    <source>
        <dbReference type="ARBA" id="ARBA00022516"/>
    </source>
</evidence>
<comment type="function">
    <text evidence="4">Catalyzes the reduction of fatty acyl-CoA to fatty alcohols.</text>
</comment>
<feature type="non-terminal residue" evidence="7">
    <location>
        <position position="382"/>
    </location>
</feature>
<dbReference type="GO" id="GO:0035336">
    <property type="term" value="P:long-chain fatty-acyl-CoA metabolic process"/>
    <property type="evidence" value="ECO:0007669"/>
    <property type="project" value="TreeGrafter"/>
</dbReference>
<dbReference type="InterPro" id="IPR033640">
    <property type="entry name" value="FAR_C"/>
</dbReference>
<evidence type="ECO:0000259" key="6">
    <source>
        <dbReference type="Pfam" id="PF07993"/>
    </source>
</evidence>
<feature type="domain" description="Thioester reductase (TE)" evidence="6">
    <location>
        <begin position="135"/>
        <end position="215"/>
    </location>
</feature>
<dbReference type="Gene3D" id="3.40.50.720">
    <property type="entry name" value="NAD(P)-binding Rossmann-like Domain"/>
    <property type="match status" value="1"/>
</dbReference>
<dbReference type="PANTHER" id="PTHR11011:SF60">
    <property type="entry name" value="FATTY ACYL-COA REDUCTASE-RELATED"/>
    <property type="match status" value="1"/>
</dbReference>
<keyword evidence="4" id="KW-0560">Oxidoreductase</keyword>
<keyword evidence="3 4" id="KW-0443">Lipid metabolism</keyword>
<sequence length="382" mass="43956">MEVTMMSRQRDMVEATARGDSSIQQFYCNSTVFITGGSGFLGKQLLEKLFRSCKIRKVYLLMRSKKNQNIHQRFTEMLKDPVYDPLYQTDPGFAERITPVEGDVSQLRLGLSVEDWKTITEEVTIIYHAAATVRSMVHVSTAYSHATANRVGKEVEDRFYPAPMQPDTLIQLTESVDAGKLEDITKPFTKAVAEEAVRIMGEDLPVCIIRPTIVDYVNNATIAAGWETGARWDDGERGTRVYNVTTARKGMIWETSNYYLHLLYTIFLHYIPAYLVDGVSSLFGKKTGLLALYKKVYKMTIVMRYFTTNEWIFKDENTVRLRKRMSENDRLIYNFDITDINISELVVLWVLGLRKYVVKDGLKNTQVGLDRQQKFKIITYVM</sequence>
<keyword evidence="2 4" id="KW-0444">Lipid biosynthesis</keyword>
<keyword evidence="4" id="KW-0521">NADP</keyword>
<dbReference type="Pfam" id="PF03015">
    <property type="entry name" value="Sterile"/>
    <property type="match status" value="1"/>
</dbReference>
<evidence type="ECO:0000256" key="4">
    <source>
        <dbReference type="RuleBase" id="RU363097"/>
    </source>
</evidence>
<feature type="domain" description="Thioester reductase (TE)" evidence="6">
    <location>
        <begin position="34"/>
        <end position="134"/>
    </location>
</feature>
<evidence type="ECO:0000256" key="3">
    <source>
        <dbReference type="ARBA" id="ARBA00023098"/>
    </source>
</evidence>
<dbReference type="InterPro" id="IPR036291">
    <property type="entry name" value="NAD(P)-bd_dom_sf"/>
</dbReference>
<dbReference type="CDD" id="cd09071">
    <property type="entry name" value="FAR_C"/>
    <property type="match status" value="1"/>
</dbReference>
<comment type="catalytic activity">
    <reaction evidence="4">
        <text>a long-chain fatty acyl-CoA + 2 NADPH + 2 H(+) = a long-chain primary fatty alcohol + 2 NADP(+) + CoA</text>
        <dbReference type="Rhea" id="RHEA:52716"/>
        <dbReference type="ChEBI" id="CHEBI:15378"/>
        <dbReference type="ChEBI" id="CHEBI:57287"/>
        <dbReference type="ChEBI" id="CHEBI:57783"/>
        <dbReference type="ChEBI" id="CHEBI:58349"/>
        <dbReference type="ChEBI" id="CHEBI:77396"/>
        <dbReference type="ChEBI" id="CHEBI:83139"/>
        <dbReference type="EC" id="1.2.1.84"/>
    </reaction>
</comment>
<evidence type="ECO:0000313" key="7">
    <source>
        <dbReference type="EMBL" id="KOB66778.1"/>
    </source>
</evidence>
<dbReference type="GO" id="GO:0080019">
    <property type="term" value="F:alcohol-forming very long-chain fatty acyl-CoA reductase activity"/>
    <property type="evidence" value="ECO:0007669"/>
    <property type="project" value="InterPro"/>
</dbReference>
<evidence type="ECO:0000259" key="5">
    <source>
        <dbReference type="Pfam" id="PF03015"/>
    </source>
</evidence>
<name>A0A0L7KU37_OPEBR</name>
<comment type="similarity">
    <text evidence="1 4">Belongs to the fatty acyl-CoA reductase family.</text>
</comment>
<comment type="caution">
    <text evidence="7">The sequence shown here is derived from an EMBL/GenBank/DDBJ whole genome shotgun (WGS) entry which is preliminary data.</text>
</comment>
<dbReference type="PANTHER" id="PTHR11011">
    <property type="entry name" value="MALE STERILITY PROTEIN 2-RELATED"/>
    <property type="match status" value="1"/>
</dbReference>
<protein>
    <recommendedName>
        <fullName evidence="4">Fatty acyl-CoA reductase</fullName>
        <ecNumber evidence="4">1.2.1.84</ecNumber>
    </recommendedName>
</protein>
<dbReference type="Pfam" id="PF07993">
    <property type="entry name" value="NAD_binding_4"/>
    <property type="match status" value="2"/>
</dbReference>
<dbReference type="InterPro" id="IPR026055">
    <property type="entry name" value="FAR"/>
</dbReference>
<dbReference type="AlphaFoldDB" id="A0A0L7KU37"/>
<accession>A0A0L7KU37</accession>
<dbReference type="EC" id="1.2.1.84" evidence="4"/>
<dbReference type="GO" id="GO:0005777">
    <property type="term" value="C:peroxisome"/>
    <property type="evidence" value="ECO:0007669"/>
    <property type="project" value="TreeGrafter"/>
</dbReference>
<dbReference type="InterPro" id="IPR013120">
    <property type="entry name" value="FAR_NAD-bd"/>
</dbReference>
<dbReference type="Proteomes" id="UP000037510">
    <property type="component" value="Unassembled WGS sequence"/>
</dbReference>
<dbReference type="STRING" id="104452.A0A0L7KU37"/>
<reference evidence="7 8" key="1">
    <citation type="journal article" date="2015" name="Genome Biol. Evol.">
        <title>The genome of winter moth (Operophtera brumata) provides a genomic perspective on sexual dimorphism and phenology.</title>
        <authorList>
            <person name="Derks M.F."/>
            <person name="Smit S."/>
            <person name="Salis L."/>
            <person name="Schijlen E."/>
            <person name="Bossers A."/>
            <person name="Mateman C."/>
            <person name="Pijl A.S."/>
            <person name="de Ridder D."/>
            <person name="Groenen M.A."/>
            <person name="Visser M.E."/>
            <person name="Megens H.J."/>
        </authorList>
    </citation>
    <scope>NUCLEOTIDE SEQUENCE [LARGE SCALE GENOMIC DNA]</scope>
    <source>
        <strain evidence="7">WM2013NL</strain>
        <tissue evidence="7">Head and thorax</tissue>
    </source>
</reference>
<dbReference type="GO" id="GO:0102965">
    <property type="term" value="F:alcohol-forming long-chain fatty acyl-CoA reductase activity"/>
    <property type="evidence" value="ECO:0007669"/>
    <property type="project" value="UniProtKB-EC"/>
</dbReference>
<keyword evidence="8" id="KW-1185">Reference proteome</keyword>
<organism evidence="7 8">
    <name type="scientific">Operophtera brumata</name>
    <name type="common">Winter moth</name>
    <name type="synonym">Phalaena brumata</name>
    <dbReference type="NCBI Taxonomy" id="104452"/>
    <lineage>
        <taxon>Eukaryota</taxon>
        <taxon>Metazoa</taxon>
        <taxon>Ecdysozoa</taxon>
        <taxon>Arthropoda</taxon>
        <taxon>Hexapoda</taxon>
        <taxon>Insecta</taxon>
        <taxon>Pterygota</taxon>
        <taxon>Neoptera</taxon>
        <taxon>Endopterygota</taxon>
        <taxon>Lepidoptera</taxon>
        <taxon>Glossata</taxon>
        <taxon>Ditrysia</taxon>
        <taxon>Geometroidea</taxon>
        <taxon>Geometridae</taxon>
        <taxon>Larentiinae</taxon>
        <taxon>Operophtera</taxon>
    </lineage>
</organism>
<dbReference type="SUPFAM" id="SSF51735">
    <property type="entry name" value="NAD(P)-binding Rossmann-fold domains"/>
    <property type="match status" value="1"/>
</dbReference>
<proteinExistence type="inferred from homology"/>
<dbReference type="EMBL" id="JTDY01005652">
    <property type="protein sequence ID" value="KOB66778.1"/>
    <property type="molecule type" value="Genomic_DNA"/>
</dbReference>
<gene>
    <name evidence="7" type="ORF">OBRU01_07613</name>
</gene>